<dbReference type="EMBL" id="AJZO02000018">
    <property type="protein sequence ID" value="OEF57380.1"/>
    <property type="molecule type" value="Genomic_DNA"/>
</dbReference>
<reference evidence="1 2" key="1">
    <citation type="journal article" date="2012" name="Science">
        <title>Ecological populations of bacteria act as socially cohesive units of antibiotic production and resistance.</title>
        <authorList>
            <person name="Cordero O.X."/>
            <person name="Wildschutte H."/>
            <person name="Kirkup B."/>
            <person name="Proehl S."/>
            <person name="Ngo L."/>
            <person name="Hussain F."/>
            <person name="Le Roux F."/>
            <person name="Mincer T."/>
            <person name="Polz M.F."/>
        </authorList>
    </citation>
    <scope>NUCLEOTIDE SEQUENCE [LARGE SCALE GENOMIC DNA]</scope>
    <source>
        <strain evidence="1 2">1F-267</strain>
    </source>
</reference>
<comment type="caution">
    <text evidence="1">The sequence shown here is derived from an EMBL/GenBank/DDBJ whole genome shotgun (WGS) entry which is preliminary data.</text>
</comment>
<keyword evidence="2" id="KW-1185">Reference proteome</keyword>
<evidence type="ECO:0000313" key="2">
    <source>
        <dbReference type="Proteomes" id="UP000094638"/>
    </source>
</evidence>
<sequence>MKVCLLPFASVNLLVPRVPAEDTLISIRSNVKVGFTTSSDSSELQPVRKMIKRYMDIILFMVLYIKNRITEYRVINGGMTII</sequence>
<proteinExistence type="predicted"/>
<gene>
    <name evidence="1" type="ORF">A163_14435</name>
</gene>
<protein>
    <submittedName>
        <fullName evidence="1">Uncharacterized protein</fullName>
    </submittedName>
</protein>
<organism evidence="1 2">
    <name type="scientific">Vibrio tasmaniensis 1F-267</name>
    <dbReference type="NCBI Taxonomy" id="1191324"/>
    <lineage>
        <taxon>Bacteria</taxon>
        <taxon>Pseudomonadati</taxon>
        <taxon>Pseudomonadota</taxon>
        <taxon>Gammaproteobacteria</taxon>
        <taxon>Vibrionales</taxon>
        <taxon>Vibrionaceae</taxon>
        <taxon>Vibrio</taxon>
    </lineage>
</organism>
<dbReference type="Proteomes" id="UP000094638">
    <property type="component" value="Unassembled WGS sequence"/>
</dbReference>
<name>A0ABX3BCV9_9VIBR</name>
<accession>A0ABX3BCV9</accession>
<evidence type="ECO:0000313" key="1">
    <source>
        <dbReference type="EMBL" id="OEF57380.1"/>
    </source>
</evidence>